<evidence type="ECO:0000313" key="2">
    <source>
        <dbReference type="Proteomes" id="UP000253958"/>
    </source>
</evidence>
<dbReference type="EMBL" id="CP031263">
    <property type="protein sequence ID" value="AXH92444.1"/>
    <property type="molecule type" value="Genomic_DNA"/>
</dbReference>
<gene>
    <name evidence="1" type="ORF">DVH21_22355</name>
</gene>
<sequence>MDVPSTAMSYDLIFVPRGGDQSWEDALDAAEESDSAERPSSEVWARLVAASRQVLGEVSVFEGAHNYELTHEPTGIQVSYYAEEAGITVPFWYRGDDARSVVAAMYQLGEAVQAVTGLAGYDPQLELPLSDALAQPELACGVFDEVAASFARRGISSPSNG</sequence>
<reference evidence="1 2" key="2">
    <citation type="submission" date="2018-08" db="EMBL/GenBank/DDBJ databases">
        <title>Streptomyces kandeliansis sp. nov., an endophytic bacterium isolated from mangrove plant.</title>
        <authorList>
            <person name="Wang R."/>
        </authorList>
    </citation>
    <scope>NUCLEOTIDE SEQUENCE [LARGE SCALE GENOMIC DNA]</scope>
    <source>
        <strain evidence="2">H14(2018)</strain>
    </source>
</reference>
<accession>A0A6N3K7H5</accession>
<protein>
    <submittedName>
        <fullName evidence="1">Uncharacterized protein</fullName>
    </submittedName>
</protein>
<dbReference type="AlphaFoldDB" id="A0A6N3K7H5"/>
<reference evidence="1 2" key="1">
    <citation type="submission" date="2018-07" db="EMBL/GenBank/DDBJ databases">
        <authorList>
            <person name="Ye Y."/>
        </authorList>
    </citation>
    <scope>NUCLEOTIDE SEQUENCE [LARGE SCALE GENOMIC DNA]</scope>
    <source>
        <strain evidence="2">H14(2018)</strain>
    </source>
</reference>
<name>A0A6N3K7H5_9ACTN</name>
<evidence type="ECO:0000313" key="1">
    <source>
        <dbReference type="EMBL" id="AXH92444.1"/>
    </source>
</evidence>
<organism evidence="1 2">
    <name type="scientific">Micromonospora aurantiaca</name>
    <name type="common">nom. illeg.</name>
    <dbReference type="NCBI Taxonomy" id="47850"/>
    <lineage>
        <taxon>Bacteria</taxon>
        <taxon>Bacillati</taxon>
        <taxon>Actinomycetota</taxon>
        <taxon>Actinomycetes</taxon>
        <taxon>Micromonosporales</taxon>
        <taxon>Micromonosporaceae</taxon>
        <taxon>Micromonospora</taxon>
    </lineage>
</organism>
<proteinExistence type="predicted"/>
<dbReference type="Proteomes" id="UP000253958">
    <property type="component" value="Chromosome"/>
</dbReference>